<dbReference type="Pfam" id="PF08241">
    <property type="entry name" value="Methyltransf_11"/>
    <property type="match status" value="1"/>
</dbReference>
<dbReference type="KEGG" id="psyt:DSAG12_02475"/>
<name>A0A5B9DCB3_9ARCH</name>
<accession>A0A5B9DCB3</accession>
<reference evidence="1 2" key="2">
    <citation type="journal article" date="2024" name="Int. J. Syst. Evol. Microbiol.">
        <title>Promethearchaeum syntrophicum gen. nov., sp. nov., an anaerobic, obligately syntrophic archaeon, the first isolate of the lineage 'Asgard' archaea, and proposal of the new archaeal phylum Promethearchaeota phyl. nov. and kingdom Promethearchaeati regn. nov.</title>
        <authorList>
            <person name="Imachi H."/>
            <person name="Nobu M.K."/>
            <person name="Kato S."/>
            <person name="Takaki Y."/>
            <person name="Miyazaki M."/>
            <person name="Miyata M."/>
            <person name="Ogawara M."/>
            <person name="Saito Y."/>
            <person name="Sakai S."/>
            <person name="Tahara Y.O."/>
            <person name="Takano Y."/>
            <person name="Tasumi E."/>
            <person name="Uematsu K."/>
            <person name="Yoshimura T."/>
            <person name="Itoh T."/>
            <person name="Ohkuma M."/>
            <person name="Takai K."/>
        </authorList>
    </citation>
    <scope>NUCLEOTIDE SEQUENCE [LARGE SCALE GENOMIC DNA]</scope>
    <source>
        <strain evidence="1 2">MK-D1</strain>
    </source>
</reference>
<dbReference type="SUPFAM" id="SSF53335">
    <property type="entry name" value="S-adenosyl-L-methionine-dependent methyltransferases"/>
    <property type="match status" value="1"/>
</dbReference>
<dbReference type="AlphaFoldDB" id="A0A5B9DCB3"/>
<dbReference type="InterPro" id="IPR013216">
    <property type="entry name" value="Methyltransf_11"/>
</dbReference>
<dbReference type="EMBL" id="CP042905">
    <property type="protein sequence ID" value="QEE16645.2"/>
    <property type="molecule type" value="Genomic_DNA"/>
</dbReference>
<sequence length="221" mass="25464">MVESVKEWSYHSIIIPYILQSNSLLDMGTGGGEFLSILPFPTKTIATEYYAPNIPIAKKRLEPKGVSVIPIEDENNLPFADEQFDLIINRHEYFNPAEVARILQPQSYFITQQVGNENDIAINHKLGAPNPEDYDPNWTVDHLAKQLSENGMIIKTKRSLTYTTRIFDIGALVYHLKAIPWQIPNFSVDFYKDKLFELHQEIQTKGYFDIESQRYLIIGQK</sequence>
<dbReference type="InterPro" id="IPR029063">
    <property type="entry name" value="SAM-dependent_MTases_sf"/>
</dbReference>
<gene>
    <name evidence="1" type="ORF">DSAG12_02475</name>
</gene>
<dbReference type="Proteomes" id="UP000321408">
    <property type="component" value="Chromosome"/>
</dbReference>
<keyword evidence="1" id="KW-0808">Transferase</keyword>
<dbReference type="Gene3D" id="3.40.50.150">
    <property type="entry name" value="Vaccinia Virus protein VP39"/>
    <property type="match status" value="1"/>
</dbReference>
<dbReference type="CDD" id="cd02440">
    <property type="entry name" value="AdoMet_MTases"/>
    <property type="match status" value="1"/>
</dbReference>
<protein>
    <submittedName>
        <fullName evidence="1">Class I SAM-dependent methyltransferase</fullName>
    </submittedName>
</protein>
<evidence type="ECO:0000313" key="2">
    <source>
        <dbReference type="Proteomes" id="UP000321408"/>
    </source>
</evidence>
<evidence type="ECO:0000313" key="1">
    <source>
        <dbReference type="EMBL" id="QEE16645.2"/>
    </source>
</evidence>
<keyword evidence="1" id="KW-0489">Methyltransferase</keyword>
<organism evidence="1 2">
    <name type="scientific">Promethearchaeum syntrophicum</name>
    <dbReference type="NCBI Taxonomy" id="2594042"/>
    <lineage>
        <taxon>Archaea</taxon>
        <taxon>Promethearchaeati</taxon>
        <taxon>Promethearchaeota</taxon>
        <taxon>Promethearchaeia</taxon>
        <taxon>Promethearchaeales</taxon>
        <taxon>Promethearchaeaceae</taxon>
        <taxon>Promethearchaeum</taxon>
    </lineage>
</organism>
<keyword evidence="2" id="KW-1185">Reference proteome</keyword>
<dbReference type="PANTHER" id="PTHR43460">
    <property type="entry name" value="METHYLTRANSFERASE"/>
    <property type="match status" value="1"/>
</dbReference>
<proteinExistence type="predicted"/>
<dbReference type="GO" id="GO:0008757">
    <property type="term" value="F:S-adenosylmethionine-dependent methyltransferase activity"/>
    <property type="evidence" value="ECO:0007669"/>
    <property type="project" value="InterPro"/>
</dbReference>
<dbReference type="InterPro" id="IPR052939">
    <property type="entry name" value="23S_rRNA_MeTrnsfrase_RlmA"/>
</dbReference>
<reference evidence="1 2" key="1">
    <citation type="journal article" date="2020" name="Nature">
        <title>Isolation of an archaeon at the prokaryote-eukaryote interface.</title>
        <authorList>
            <person name="Imachi H."/>
            <person name="Nobu M.K."/>
            <person name="Nakahara N."/>
            <person name="Morono Y."/>
            <person name="Ogawara M."/>
            <person name="Takaki Y."/>
            <person name="Takano Y."/>
            <person name="Uematsu K."/>
            <person name="Ikuta T."/>
            <person name="Ito M."/>
            <person name="Matsui Y."/>
            <person name="Miyazaki M."/>
            <person name="Murata K."/>
            <person name="Saito Y."/>
            <person name="Sakai S."/>
            <person name="Song C."/>
            <person name="Tasumi E."/>
            <person name="Yamanaka Y."/>
            <person name="Yamaguchi T."/>
            <person name="Kamagata Y."/>
            <person name="Tamaki H."/>
            <person name="Takai K."/>
        </authorList>
    </citation>
    <scope>NUCLEOTIDE SEQUENCE [LARGE SCALE GENOMIC DNA]</scope>
    <source>
        <strain evidence="1 2">MK-D1</strain>
    </source>
</reference>
<dbReference type="PANTHER" id="PTHR43460:SF1">
    <property type="entry name" value="METHYLTRANSFERASE TYPE 11 DOMAIN-CONTAINING PROTEIN"/>
    <property type="match status" value="1"/>
</dbReference>